<dbReference type="InterPro" id="IPR000835">
    <property type="entry name" value="HTH_MarR-typ"/>
</dbReference>
<keyword evidence="2" id="KW-0238">DNA-binding</keyword>
<evidence type="ECO:0000313" key="6">
    <source>
        <dbReference type="Proteomes" id="UP000316181"/>
    </source>
</evidence>
<dbReference type="Pfam" id="PF01047">
    <property type="entry name" value="MarR"/>
    <property type="match status" value="1"/>
</dbReference>
<evidence type="ECO:0000256" key="3">
    <source>
        <dbReference type="ARBA" id="ARBA00023163"/>
    </source>
</evidence>
<protein>
    <submittedName>
        <fullName evidence="5">MarR family transcriptional regulator</fullName>
    </submittedName>
</protein>
<dbReference type="InterPro" id="IPR039422">
    <property type="entry name" value="MarR/SlyA-like"/>
</dbReference>
<keyword evidence="1" id="KW-0805">Transcription regulation</keyword>
<dbReference type="Proteomes" id="UP000316181">
    <property type="component" value="Unassembled WGS sequence"/>
</dbReference>
<proteinExistence type="predicted"/>
<gene>
    <name evidence="5" type="ORF">FB389_0616</name>
</gene>
<accession>A0A542SMY9</accession>
<organism evidence="5 6">
    <name type="scientific">Rarobacter incanus</name>
    <dbReference type="NCBI Taxonomy" id="153494"/>
    <lineage>
        <taxon>Bacteria</taxon>
        <taxon>Bacillati</taxon>
        <taxon>Actinomycetota</taxon>
        <taxon>Actinomycetes</taxon>
        <taxon>Micrococcales</taxon>
        <taxon>Rarobacteraceae</taxon>
        <taxon>Rarobacter</taxon>
    </lineage>
</organism>
<dbReference type="PROSITE" id="PS50995">
    <property type="entry name" value="HTH_MARR_2"/>
    <property type="match status" value="1"/>
</dbReference>
<dbReference type="SMART" id="SM00347">
    <property type="entry name" value="HTH_MARR"/>
    <property type="match status" value="1"/>
</dbReference>
<sequence>MTTSDTRMPDPAVAQGGLDREAIKIANLAWETLLRAHASMMRGFLADDIWDQISAREYDVLYTLSKARGPVRQSEVLRGVVLSQPALSRLIDRLVCRGLVTRADDPDDRRSVLLGLSDRGRELQRAVGTRHGKIVAERMWQHLDREEMATLTALAAKLT</sequence>
<keyword evidence="3" id="KW-0804">Transcription</keyword>
<evidence type="ECO:0000259" key="4">
    <source>
        <dbReference type="PROSITE" id="PS50995"/>
    </source>
</evidence>
<comment type="caution">
    <text evidence="5">The sequence shown here is derived from an EMBL/GenBank/DDBJ whole genome shotgun (WGS) entry which is preliminary data.</text>
</comment>
<dbReference type="PROSITE" id="PS01117">
    <property type="entry name" value="HTH_MARR_1"/>
    <property type="match status" value="1"/>
</dbReference>
<dbReference type="RefSeq" id="WP_142111299.1">
    <property type="nucleotide sequence ID" value="NZ_BAAATB010000008.1"/>
</dbReference>
<evidence type="ECO:0000313" key="5">
    <source>
        <dbReference type="EMBL" id="TQK75972.1"/>
    </source>
</evidence>
<evidence type="ECO:0000256" key="2">
    <source>
        <dbReference type="ARBA" id="ARBA00023125"/>
    </source>
</evidence>
<keyword evidence="6" id="KW-1185">Reference proteome</keyword>
<dbReference type="PRINTS" id="PR00598">
    <property type="entry name" value="HTHMARR"/>
</dbReference>
<dbReference type="PANTHER" id="PTHR33164:SF99">
    <property type="entry name" value="MARR FAMILY REGULATORY PROTEIN"/>
    <property type="match status" value="1"/>
</dbReference>
<dbReference type="OrthoDB" id="3178168at2"/>
<dbReference type="GO" id="GO:0003677">
    <property type="term" value="F:DNA binding"/>
    <property type="evidence" value="ECO:0007669"/>
    <property type="project" value="UniProtKB-KW"/>
</dbReference>
<dbReference type="InterPro" id="IPR023187">
    <property type="entry name" value="Tscrpt_reg_MarR-type_CS"/>
</dbReference>
<dbReference type="EMBL" id="VFNV01000001">
    <property type="protein sequence ID" value="TQK75972.1"/>
    <property type="molecule type" value="Genomic_DNA"/>
</dbReference>
<dbReference type="GO" id="GO:0006950">
    <property type="term" value="P:response to stress"/>
    <property type="evidence" value="ECO:0007669"/>
    <property type="project" value="TreeGrafter"/>
</dbReference>
<feature type="domain" description="HTH marR-type" evidence="4">
    <location>
        <begin position="26"/>
        <end position="159"/>
    </location>
</feature>
<dbReference type="InterPro" id="IPR036390">
    <property type="entry name" value="WH_DNA-bd_sf"/>
</dbReference>
<name>A0A542SMY9_9MICO</name>
<dbReference type="InterPro" id="IPR036388">
    <property type="entry name" value="WH-like_DNA-bd_sf"/>
</dbReference>
<dbReference type="Gene3D" id="1.10.10.10">
    <property type="entry name" value="Winged helix-like DNA-binding domain superfamily/Winged helix DNA-binding domain"/>
    <property type="match status" value="1"/>
</dbReference>
<dbReference type="GO" id="GO:0003700">
    <property type="term" value="F:DNA-binding transcription factor activity"/>
    <property type="evidence" value="ECO:0007669"/>
    <property type="project" value="InterPro"/>
</dbReference>
<dbReference type="PANTHER" id="PTHR33164">
    <property type="entry name" value="TRANSCRIPTIONAL REGULATOR, MARR FAMILY"/>
    <property type="match status" value="1"/>
</dbReference>
<reference evidence="5 6" key="1">
    <citation type="submission" date="2019-06" db="EMBL/GenBank/DDBJ databases">
        <title>Sequencing the genomes of 1000 actinobacteria strains.</title>
        <authorList>
            <person name="Klenk H.-P."/>
        </authorList>
    </citation>
    <scope>NUCLEOTIDE SEQUENCE [LARGE SCALE GENOMIC DNA]</scope>
    <source>
        <strain evidence="5 6">DSM 10596</strain>
    </source>
</reference>
<dbReference type="SUPFAM" id="SSF46785">
    <property type="entry name" value="Winged helix' DNA-binding domain"/>
    <property type="match status" value="1"/>
</dbReference>
<dbReference type="AlphaFoldDB" id="A0A542SMY9"/>
<evidence type="ECO:0000256" key="1">
    <source>
        <dbReference type="ARBA" id="ARBA00023015"/>
    </source>
</evidence>